<keyword evidence="3" id="KW-0521">NADP</keyword>
<dbReference type="PANTHER" id="PTHR44252:SF3">
    <property type="entry name" value="D-ERYTHRULOSE REDUCTASE-RELATED"/>
    <property type="match status" value="1"/>
</dbReference>
<protein>
    <submittedName>
        <fullName evidence="4">SDR family oxidoreductase</fullName>
    </submittedName>
</protein>
<dbReference type="PRINTS" id="PR00080">
    <property type="entry name" value="SDRFAMILY"/>
</dbReference>
<evidence type="ECO:0000256" key="1">
    <source>
        <dbReference type="ARBA" id="ARBA00006484"/>
    </source>
</evidence>
<dbReference type="SUPFAM" id="SSF51735">
    <property type="entry name" value="NAD(P)-binding Rossmann-fold domains"/>
    <property type="match status" value="1"/>
</dbReference>
<keyword evidence="5" id="KW-1185">Reference proteome</keyword>
<evidence type="ECO:0000256" key="3">
    <source>
        <dbReference type="ARBA" id="ARBA00022857"/>
    </source>
</evidence>
<dbReference type="InterPro" id="IPR051737">
    <property type="entry name" value="L-xylulose/Carbonyl_redctase"/>
</dbReference>
<comment type="similarity">
    <text evidence="1">Belongs to the short-chain dehydrogenases/reductases (SDR) family.</text>
</comment>
<dbReference type="InterPro" id="IPR002347">
    <property type="entry name" value="SDR_fam"/>
</dbReference>
<comment type="caution">
    <text evidence="4">The sequence shown here is derived from an EMBL/GenBank/DDBJ whole genome shotgun (WGS) entry which is preliminary data.</text>
</comment>
<dbReference type="PANTHER" id="PTHR44252">
    <property type="entry name" value="D-ERYTHRULOSE REDUCTASE"/>
    <property type="match status" value="1"/>
</dbReference>
<dbReference type="Proteomes" id="UP000292859">
    <property type="component" value="Unassembled WGS sequence"/>
</dbReference>
<evidence type="ECO:0000313" key="5">
    <source>
        <dbReference type="Proteomes" id="UP000292859"/>
    </source>
</evidence>
<gene>
    <name evidence="4" type="ORF">EYF88_16055</name>
</gene>
<dbReference type="RefSeq" id="WP_089389242.1">
    <property type="nucleotide sequence ID" value="NZ_FZNM01000017.1"/>
</dbReference>
<dbReference type="Pfam" id="PF13561">
    <property type="entry name" value="adh_short_C2"/>
    <property type="match status" value="1"/>
</dbReference>
<dbReference type="InterPro" id="IPR036291">
    <property type="entry name" value="NAD(P)-bd_dom_sf"/>
</dbReference>
<evidence type="ECO:0000256" key="2">
    <source>
        <dbReference type="ARBA" id="ARBA00011881"/>
    </source>
</evidence>
<comment type="subunit">
    <text evidence="2">Homotetramer.</text>
</comment>
<dbReference type="Gene3D" id="3.40.50.720">
    <property type="entry name" value="NAD(P)-binding Rossmann-like Domain"/>
    <property type="match status" value="1"/>
</dbReference>
<name>A0ABY1YF06_9RHOB</name>
<dbReference type="EMBL" id="SIRL01000016">
    <property type="protein sequence ID" value="TBN46833.1"/>
    <property type="molecule type" value="Genomic_DNA"/>
</dbReference>
<reference evidence="4 5" key="1">
    <citation type="submission" date="2019-02" db="EMBL/GenBank/DDBJ databases">
        <authorList>
            <person name="Zhang G."/>
        </authorList>
    </citation>
    <scope>NUCLEOTIDE SEQUENCE [LARGE SCALE GENOMIC DNA]</scope>
    <source>
        <strain evidence="4 5">CMB17</strain>
    </source>
</reference>
<accession>A0ABY1YF06</accession>
<dbReference type="PRINTS" id="PR00081">
    <property type="entry name" value="GDHRDH"/>
</dbReference>
<proteinExistence type="inferred from homology"/>
<dbReference type="PROSITE" id="PS00061">
    <property type="entry name" value="ADH_SHORT"/>
    <property type="match status" value="1"/>
</dbReference>
<sequence length="254" mass="26038">MDLPRTPSFRLDGRHALVTGASSGIGLAAAAALAGAGARVTMVARGLADLQRAADAVGAAGGRATALGLDIADLDAARDVVTANGPFDILVNSAGLARHAPALDTTPADYDAVLGLNLRAAYFLTREVARGLIAAGRPGSLINVSSQMGHVGGPDRAVYAASKHALEGMTKSMAIEWGPHGIRVNTLCPTFIRTPLAEQTLRDPDRRAWILSKIALGRVGEIEDVMGPVVFLASDASALVTGAALMVDGGWTAE</sequence>
<organism evidence="4 5">
    <name type="scientific">Paracoccus sediminis</name>
    <dbReference type="NCBI Taxonomy" id="1214787"/>
    <lineage>
        <taxon>Bacteria</taxon>
        <taxon>Pseudomonadati</taxon>
        <taxon>Pseudomonadota</taxon>
        <taxon>Alphaproteobacteria</taxon>
        <taxon>Rhodobacterales</taxon>
        <taxon>Paracoccaceae</taxon>
        <taxon>Paracoccus</taxon>
    </lineage>
</organism>
<dbReference type="InterPro" id="IPR020904">
    <property type="entry name" value="Sc_DH/Rdtase_CS"/>
</dbReference>
<evidence type="ECO:0000313" key="4">
    <source>
        <dbReference type="EMBL" id="TBN46833.1"/>
    </source>
</evidence>